<dbReference type="PANTHER" id="PTHR11059:SF0">
    <property type="entry name" value="DNA REPAIR PROTEIN RECN"/>
    <property type="match status" value="1"/>
</dbReference>
<dbReference type="GO" id="GO:0006281">
    <property type="term" value="P:DNA repair"/>
    <property type="evidence" value="ECO:0007669"/>
    <property type="project" value="UniProtKB-KW"/>
</dbReference>
<dbReference type="Gene3D" id="3.40.50.300">
    <property type="entry name" value="P-loop containing nucleotide triphosphate hydrolases"/>
    <property type="match status" value="2"/>
</dbReference>
<dbReference type="GO" id="GO:0005524">
    <property type="term" value="F:ATP binding"/>
    <property type="evidence" value="ECO:0007669"/>
    <property type="project" value="UniProtKB-KW"/>
</dbReference>
<feature type="coiled-coil region" evidence="10">
    <location>
        <begin position="321"/>
        <end position="355"/>
    </location>
</feature>
<evidence type="ECO:0000256" key="4">
    <source>
        <dbReference type="ARBA" id="ARBA00022741"/>
    </source>
</evidence>
<dbReference type="GO" id="GO:0043590">
    <property type="term" value="C:bacterial nucleoid"/>
    <property type="evidence" value="ECO:0007669"/>
    <property type="project" value="TreeGrafter"/>
</dbReference>
<dbReference type="AlphaFoldDB" id="A0A1I5SU38"/>
<evidence type="ECO:0000256" key="7">
    <source>
        <dbReference type="ARBA" id="ARBA00023204"/>
    </source>
</evidence>
<dbReference type="FunFam" id="3.40.50.300:FF:000356">
    <property type="entry name" value="DNA repair protein RecN"/>
    <property type="match status" value="1"/>
</dbReference>
<keyword evidence="5 9" id="KW-0227">DNA damage</keyword>
<gene>
    <name evidence="12" type="primary">recN</name>
    <name evidence="12" type="ORF">HHA03_22570</name>
    <name evidence="13" type="ORF">SAMN05421839_1521</name>
</gene>
<reference evidence="12 15" key="2">
    <citation type="submission" date="2019-07" db="EMBL/GenBank/DDBJ databases">
        <title>Whole genome shotgun sequence of Halolactibacillus halophilus NBRC 100868.</title>
        <authorList>
            <person name="Hosoyama A."/>
            <person name="Uohara A."/>
            <person name="Ohji S."/>
            <person name="Ichikawa N."/>
        </authorList>
    </citation>
    <scope>NUCLEOTIDE SEQUENCE [LARGE SCALE GENOMIC DNA]</scope>
    <source>
        <strain evidence="12 15">NBRC 100868</strain>
    </source>
</reference>
<evidence type="ECO:0000256" key="9">
    <source>
        <dbReference type="PIRNR" id="PIRNR003128"/>
    </source>
</evidence>
<dbReference type="GO" id="GO:0006310">
    <property type="term" value="P:DNA recombination"/>
    <property type="evidence" value="ECO:0007669"/>
    <property type="project" value="InterPro"/>
</dbReference>
<evidence type="ECO:0000259" key="11">
    <source>
        <dbReference type="Pfam" id="PF02463"/>
    </source>
</evidence>
<dbReference type="PANTHER" id="PTHR11059">
    <property type="entry name" value="DNA REPAIR PROTEIN RECN"/>
    <property type="match status" value="1"/>
</dbReference>
<name>A0A1I5SU38_9BACI</name>
<proteinExistence type="inferred from homology"/>
<dbReference type="InterPro" id="IPR027417">
    <property type="entry name" value="P-loop_NTPase"/>
</dbReference>
<dbReference type="PIRSF" id="PIRSF003128">
    <property type="entry name" value="RecN"/>
    <property type="match status" value="1"/>
</dbReference>
<protein>
    <recommendedName>
        <fullName evidence="3 9">DNA repair protein RecN</fullName>
    </recommendedName>
    <alternativeName>
        <fullName evidence="8 9">Recombination protein N</fullName>
    </alternativeName>
</protein>
<organism evidence="13 14">
    <name type="scientific">Halolactibacillus halophilus</name>
    <dbReference type="NCBI Taxonomy" id="306540"/>
    <lineage>
        <taxon>Bacteria</taxon>
        <taxon>Bacillati</taxon>
        <taxon>Bacillota</taxon>
        <taxon>Bacilli</taxon>
        <taxon>Bacillales</taxon>
        <taxon>Bacillaceae</taxon>
        <taxon>Halolactibacillus</taxon>
    </lineage>
</organism>
<evidence type="ECO:0000256" key="3">
    <source>
        <dbReference type="ARBA" id="ARBA00021315"/>
    </source>
</evidence>
<evidence type="ECO:0000313" key="12">
    <source>
        <dbReference type="EMBL" id="GEM02725.1"/>
    </source>
</evidence>
<dbReference type="NCBIfam" id="TIGR00634">
    <property type="entry name" value="recN"/>
    <property type="match status" value="1"/>
</dbReference>
<comment type="similarity">
    <text evidence="2 9">Belongs to the RecN family.</text>
</comment>
<dbReference type="Proteomes" id="UP000321547">
    <property type="component" value="Unassembled WGS sequence"/>
</dbReference>
<accession>A0A1I5SU38</accession>
<dbReference type="Pfam" id="PF02463">
    <property type="entry name" value="SMC_N"/>
    <property type="match status" value="1"/>
</dbReference>
<keyword evidence="10" id="KW-0175">Coiled coil</keyword>
<dbReference type="FunFam" id="3.40.50.300:FF:000319">
    <property type="entry name" value="DNA repair protein RecN"/>
    <property type="match status" value="1"/>
</dbReference>
<dbReference type="SUPFAM" id="SSF52540">
    <property type="entry name" value="P-loop containing nucleoside triphosphate hydrolases"/>
    <property type="match status" value="1"/>
</dbReference>
<dbReference type="InterPro" id="IPR003395">
    <property type="entry name" value="RecF/RecN/SMC_N"/>
</dbReference>
<dbReference type="Proteomes" id="UP000242243">
    <property type="component" value="Unassembled WGS sequence"/>
</dbReference>
<evidence type="ECO:0000256" key="2">
    <source>
        <dbReference type="ARBA" id="ARBA00009441"/>
    </source>
</evidence>
<evidence type="ECO:0000256" key="5">
    <source>
        <dbReference type="ARBA" id="ARBA00022763"/>
    </source>
</evidence>
<dbReference type="EMBL" id="FOXC01000052">
    <property type="protein sequence ID" value="SFP74263.1"/>
    <property type="molecule type" value="Genomic_DNA"/>
</dbReference>
<keyword evidence="4" id="KW-0547">Nucleotide-binding</keyword>
<dbReference type="InterPro" id="IPR004604">
    <property type="entry name" value="DNA_recomb/repair_RecN"/>
</dbReference>
<evidence type="ECO:0000256" key="6">
    <source>
        <dbReference type="ARBA" id="ARBA00022840"/>
    </source>
</evidence>
<evidence type="ECO:0000313" key="15">
    <source>
        <dbReference type="Proteomes" id="UP000321547"/>
    </source>
</evidence>
<keyword evidence="7 9" id="KW-0234">DNA repair</keyword>
<evidence type="ECO:0000256" key="8">
    <source>
        <dbReference type="ARBA" id="ARBA00033408"/>
    </source>
</evidence>
<dbReference type="CDD" id="cd03241">
    <property type="entry name" value="ABC_RecN"/>
    <property type="match status" value="2"/>
</dbReference>
<dbReference type="OrthoDB" id="9806954at2"/>
<feature type="domain" description="RecF/RecN/SMC N-terminal" evidence="11">
    <location>
        <begin position="1"/>
        <end position="523"/>
    </location>
</feature>
<reference evidence="13 14" key="1">
    <citation type="submission" date="2016-10" db="EMBL/GenBank/DDBJ databases">
        <authorList>
            <person name="de Groot N.N."/>
        </authorList>
    </citation>
    <scope>NUCLEOTIDE SEQUENCE [LARGE SCALE GENOMIC DNA]</scope>
    <source>
        <strain evidence="13 14">DSM 17073</strain>
    </source>
</reference>
<dbReference type="EMBL" id="BJWI01000055">
    <property type="protein sequence ID" value="GEM02725.1"/>
    <property type="molecule type" value="Genomic_DNA"/>
</dbReference>
<evidence type="ECO:0000313" key="13">
    <source>
        <dbReference type="EMBL" id="SFP74263.1"/>
    </source>
</evidence>
<sequence>MLRELSIKDFAIIDQLHVPFKEGLTVLTGETGAGKSIIIDAIQLLAGGRGSVEFVKHGAKKALLEGLFSLEDPKHPVYKIAESYGVEIDEDIVILHRTISHSGKSICRVNGSLVTLAILKEFGRVLIDIHTQHETQSLMNQELHIELLDLFDQDGIGQALSEYHDMYRQWKKVKDRLVHLQSNEQEIIQRLDLLTFQLNELQEAELVPNEDVELNEEREKLSHAEKIYAGVTEAYKALSTEQRANDWLAMAQTSLLDASEYDTDLTDVKNTYMEAFYMIEDVTYQLRDYLDQFEFNPDRLNLIESRLNELYRLMRKYGTSVNEMLEYQAKISDEIEQLEDRDGSLTRLKQDVEDKVRDAALEAEHIHDLRIKAKKALEVAIRQELADLYLEKADFKVDITKKQDLTQLRKNNIDQVKLGVNGNDVVQFLLSTNPGEPIKPLNKVASGGELSRIMLALKKIFAKHQGITSVIFDEVDTGVSGRVAQAIAEKIGSIADGSQVLCITHLPQVAAMADTHILIEKQQTDDHTFTTVTELPAESRTDELARMMTGKEITDTSRAHAVSLIDYADAYKRQQN</sequence>
<dbReference type="STRING" id="306540.SAMN05421839_1521"/>
<evidence type="ECO:0000313" key="14">
    <source>
        <dbReference type="Proteomes" id="UP000242243"/>
    </source>
</evidence>
<evidence type="ECO:0000256" key="10">
    <source>
        <dbReference type="SAM" id="Coils"/>
    </source>
</evidence>
<evidence type="ECO:0000256" key="1">
    <source>
        <dbReference type="ARBA" id="ARBA00003618"/>
    </source>
</evidence>
<dbReference type="GO" id="GO:0009432">
    <property type="term" value="P:SOS response"/>
    <property type="evidence" value="ECO:0007669"/>
    <property type="project" value="TreeGrafter"/>
</dbReference>
<dbReference type="RefSeq" id="WP_089833810.1">
    <property type="nucleotide sequence ID" value="NZ_BJWI01000055.1"/>
</dbReference>
<keyword evidence="6" id="KW-0067">ATP-binding</keyword>
<comment type="function">
    <text evidence="1 9">May be involved in recombinational repair of damaged DNA.</text>
</comment>
<keyword evidence="15" id="KW-1185">Reference proteome</keyword>